<sequence length="133" mass="13542">MKADAADAQIPLHRNLGVAFIALLASGGTLVCCVLPAAMVALGAGAALAGLVTAVPQLIWLSEHKALVFGVALAMLALSGAMLWRARRLPCPADPALASACTRLRRASSFVWAAALALTLLGAVFAFVIPVLA</sequence>
<evidence type="ECO:0000256" key="1">
    <source>
        <dbReference type="SAM" id="Phobius"/>
    </source>
</evidence>
<dbReference type="EMBL" id="JADLZT010000007">
    <property type="protein sequence ID" value="MBF6025159.1"/>
    <property type="molecule type" value="Genomic_DNA"/>
</dbReference>
<protein>
    <recommendedName>
        <fullName evidence="4">Mercuric transport protein MerT</fullName>
    </recommendedName>
</protein>
<feature type="transmembrane region" description="Helical" evidence="1">
    <location>
        <begin position="110"/>
        <end position="132"/>
    </location>
</feature>
<proteinExistence type="predicted"/>
<dbReference type="Proteomes" id="UP001429984">
    <property type="component" value="Unassembled WGS sequence"/>
</dbReference>
<keyword evidence="1" id="KW-0812">Transmembrane</keyword>
<evidence type="ECO:0000313" key="3">
    <source>
        <dbReference type="Proteomes" id="UP001429984"/>
    </source>
</evidence>
<reference evidence="2 3" key="1">
    <citation type="submission" date="2020-11" db="EMBL/GenBank/DDBJ databases">
        <title>Draft Genome Sequence and Secondary Metabolite Biosynthetic Potential of the Lysobacter niastensis Type strain DSM 18481.</title>
        <authorList>
            <person name="Turrini P."/>
            <person name="Artuso I."/>
            <person name="Tescari M."/>
            <person name="Lugli G.A."/>
            <person name="Frangipani E."/>
            <person name="Ventura M."/>
            <person name="Visca P."/>
        </authorList>
    </citation>
    <scope>NUCLEOTIDE SEQUENCE [LARGE SCALE GENOMIC DNA]</scope>
    <source>
        <strain evidence="2 3">DSM 18481</strain>
    </source>
</reference>
<organism evidence="2 3">
    <name type="scientific">Lysobacter niastensis</name>
    <dbReference type="NCBI Taxonomy" id="380629"/>
    <lineage>
        <taxon>Bacteria</taxon>
        <taxon>Pseudomonadati</taxon>
        <taxon>Pseudomonadota</taxon>
        <taxon>Gammaproteobacteria</taxon>
        <taxon>Lysobacterales</taxon>
        <taxon>Lysobacteraceae</taxon>
        <taxon>Lysobacter</taxon>
    </lineage>
</organism>
<comment type="caution">
    <text evidence="2">The sequence shown here is derived from an EMBL/GenBank/DDBJ whole genome shotgun (WGS) entry which is preliminary data.</text>
</comment>
<gene>
    <name evidence="2" type="ORF">IU514_14090</name>
</gene>
<keyword evidence="3" id="KW-1185">Reference proteome</keyword>
<keyword evidence="1" id="KW-0472">Membrane</keyword>
<evidence type="ECO:0000313" key="2">
    <source>
        <dbReference type="EMBL" id="MBF6025159.1"/>
    </source>
</evidence>
<feature type="transmembrane region" description="Helical" evidence="1">
    <location>
        <begin position="40"/>
        <end position="60"/>
    </location>
</feature>
<feature type="transmembrane region" description="Helical" evidence="1">
    <location>
        <begin position="66"/>
        <end position="84"/>
    </location>
</feature>
<dbReference type="RefSeq" id="WP_194931760.1">
    <property type="nucleotide sequence ID" value="NZ_JADLZT010000007.1"/>
</dbReference>
<name>A0ABS0BBU2_9GAMM</name>
<keyword evidence="1" id="KW-1133">Transmembrane helix</keyword>
<accession>A0ABS0BBU2</accession>
<feature type="transmembrane region" description="Helical" evidence="1">
    <location>
        <begin position="16"/>
        <end position="35"/>
    </location>
</feature>
<evidence type="ECO:0008006" key="4">
    <source>
        <dbReference type="Google" id="ProtNLM"/>
    </source>
</evidence>